<feature type="domain" description="THIF-type NAD/FAD binding fold" evidence="1">
    <location>
        <begin position="11"/>
        <end position="58"/>
    </location>
</feature>
<dbReference type="InterPro" id="IPR035985">
    <property type="entry name" value="Ubiquitin-activating_enz"/>
</dbReference>
<gene>
    <name evidence="2" type="ORF">S01H4_47360</name>
</gene>
<dbReference type="AlphaFoldDB" id="X1D0D7"/>
<sequence>MDFSSEQIERYSRQIVLKEIGGIGQKKLLNSKITIVGCGGLGSPVAYYLTAAGKSNVTSKISFDFI</sequence>
<reference evidence="2" key="1">
    <citation type="journal article" date="2014" name="Front. Microbiol.">
        <title>High frequency of phylogenetically diverse reductive dehalogenase-homologous genes in deep subseafloor sedimentary metagenomes.</title>
        <authorList>
            <person name="Kawai M."/>
            <person name="Futagami T."/>
            <person name="Toyoda A."/>
            <person name="Takaki Y."/>
            <person name="Nishi S."/>
            <person name="Hori S."/>
            <person name="Arai W."/>
            <person name="Tsubouchi T."/>
            <person name="Morono Y."/>
            <person name="Uchiyama I."/>
            <person name="Ito T."/>
            <person name="Fujiyama A."/>
            <person name="Inagaki F."/>
            <person name="Takami H."/>
        </authorList>
    </citation>
    <scope>NUCLEOTIDE SEQUENCE</scope>
    <source>
        <strain evidence="2">Expedition CK06-06</strain>
    </source>
</reference>
<comment type="caution">
    <text evidence="2">The sequence shown here is derived from an EMBL/GenBank/DDBJ whole genome shotgun (WGS) entry which is preliminary data.</text>
</comment>
<dbReference type="SUPFAM" id="SSF69572">
    <property type="entry name" value="Activating enzymes of the ubiquitin-like proteins"/>
    <property type="match status" value="1"/>
</dbReference>
<feature type="non-terminal residue" evidence="2">
    <location>
        <position position="66"/>
    </location>
</feature>
<dbReference type="EMBL" id="BART01026577">
    <property type="protein sequence ID" value="GAG98562.1"/>
    <property type="molecule type" value="Genomic_DNA"/>
</dbReference>
<evidence type="ECO:0000313" key="2">
    <source>
        <dbReference type="EMBL" id="GAG98562.1"/>
    </source>
</evidence>
<protein>
    <recommendedName>
        <fullName evidence="1">THIF-type NAD/FAD binding fold domain-containing protein</fullName>
    </recommendedName>
</protein>
<dbReference type="InterPro" id="IPR000594">
    <property type="entry name" value="ThiF_NAD_FAD-bd"/>
</dbReference>
<dbReference type="GO" id="GO:0008641">
    <property type="term" value="F:ubiquitin-like modifier activating enzyme activity"/>
    <property type="evidence" value="ECO:0007669"/>
    <property type="project" value="InterPro"/>
</dbReference>
<dbReference type="Pfam" id="PF00899">
    <property type="entry name" value="ThiF"/>
    <property type="match status" value="1"/>
</dbReference>
<accession>X1D0D7</accession>
<name>X1D0D7_9ZZZZ</name>
<dbReference type="Gene3D" id="3.40.50.720">
    <property type="entry name" value="NAD(P)-binding Rossmann-like Domain"/>
    <property type="match status" value="1"/>
</dbReference>
<evidence type="ECO:0000259" key="1">
    <source>
        <dbReference type="Pfam" id="PF00899"/>
    </source>
</evidence>
<organism evidence="2">
    <name type="scientific">marine sediment metagenome</name>
    <dbReference type="NCBI Taxonomy" id="412755"/>
    <lineage>
        <taxon>unclassified sequences</taxon>
        <taxon>metagenomes</taxon>
        <taxon>ecological metagenomes</taxon>
    </lineage>
</organism>
<proteinExistence type="predicted"/>